<keyword evidence="3 6" id="KW-0689">Ribosomal protein</keyword>
<accession>A0A8U0LTX3</accession>
<comment type="similarity">
    <text evidence="1 6">Belongs to the universal ribosomal protein uS15 family.</text>
</comment>
<dbReference type="AlphaFoldDB" id="A0A8U0LTX3"/>
<geneLocation type="chloroplast" evidence="7"/>
<evidence type="ECO:0000256" key="6">
    <source>
        <dbReference type="RuleBase" id="RU003919"/>
    </source>
</evidence>
<dbReference type="Gene3D" id="1.10.287.10">
    <property type="entry name" value="S15/NS1, RNA-binding"/>
    <property type="match status" value="1"/>
</dbReference>
<evidence type="ECO:0000256" key="4">
    <source>
        <dbReference type="ARBA" id="ARBA00023274"/>
    </source>
</evidence>
<dbReference type="InterPro" id="IPR009068">
    <property type="entry name" value="uS15_NS1_RNA-bd_sf"/>
</dbReference>
<evidence type="ECO:0000256" key="2">
    <source>
        <dbReference type="ARBA" id="ARBA00011458"/>
    </source>
</evidence>
<dbReference type="GO" id="GO:0003735">
    <property type="term" value="F:structural constituent of ribosome"/>
    <property type="evidence" value="ECO:0007669"/>
    <property type="project" value="InterPro"/>
</dbReference>
<dbReference type="GO" id="GO:0005840">
    <property type="term" value="C:ribosome"/>
    <property type="evidence" value="ECO:0007669"/>
    <property type="project" value="UniProtKB-KW"/>
</dbReference>
<dbReference type="InterPro" id="IPR000589">
    <property type="entry name" value="Ribosomal_uS15"/>
</dbReference>
<sequence>MVKNSFISVISQKEKEENQGSVEFQVFRSTNKIRRLSLHLELHKKDYLSLRGLRKFVAKRLKKIVKEQCTMNGIKYAVFTNKSIRLFEKNNNIINVKSGLTNIFYINIKNYSTKIERGGRKYGNKGIYL</sequence>
<evidence type="ECO:0000256" key="3">
    <source>
        <dbReference type="ARBA" id="ARBA00022980"/>
    </source>
</evidence>
<dbReference type="Pfam" id="PF00312">
    <property type="entry name" value="Ribosomal_S15"/>
    <property type="match status" value="1"/>
</dbReference>
<keyword evidence="7" id="KW-0150">Chloroplast</keyword>
<proteinExistence type="inferred from homology"/>
<gene>
    <name evidence="7" type="primary">rps15</name>
</gene>
<dbReference type="RefSeq" id="YP_010372894.1">
    <property type="nucleotide sequence ID" value="NC_063113.1"/>
</dbReference>
<organism evidence="7">
    <name type="scientific">Rhododendron huadingense</name>
    <dbReference type="NCBI Taxonomy" id="1874273"/>
    <lineage>
        <taxon>Eukaryota</taxon>
        <taxon>Viridiplantae</taxon>
        <taxon>Streptophyta</taxon>
        <taxon>Embryophyta</taxon>
        <taxon>Tracheophyta</taxon>
        <taxon>Spermatophyta</taxon>
        <taxon>Magnoliopsida</taxon>
        <taxon>eudicotyledons</taxon>
        <taxon>Gunneridae</taxon>
        <taxon>Pentapetalae</taxon>
        <taxon>asterids</taxon>
        <taxon>Ericales</taxon>
        <taxon>Ericaceae</taxon>
        <taxon>Ericoideae</taxon>
        <taxon>Rhodoreae</taxon>
        <taxon>Rhododendron</taxon>
    </lineage>
</organism>
<dbReference type="PANTHER" id="PTHR23321">
    <property type="entry name" value="RIBOSOMAL PROTEIN S15, BACTERIAL AND ORGANELLAR"/>
    <property type="match status" value="1"/>
</dbReference>
<dbReference type="GO" id="GO:1990904">
    <property type="term" value="C:ribonucleoprotein complex"/>
    <property type="evidence" value="ECO:0007669"/>
    <property type="project" value="UniProtKB-KW"/>
</dbReference>
<dbReference type="SUPFAM" id="SSF47060">
    <property type="entry name" value="S15/NS1 RNA-binding domain"/>
    <property type="match status" value="1"/>
</dbReference>
<dbReference type="EMBL" id="OM177184">
    <property type="protein sequence ID" value="UPH77669.1"/>
    <property type="molecule type" value="Genomic_DNA"/>
</dbReference>
<dbReference type="GeneID" id="72129688"/>
<dbReference type="SMART" id="SM01387">
    <property type="entry name" value="Ribosomal_S15"/>
    <property type="match status" value="1"/>
</dbReference>
<reference evidence="7" key="1">
    <citation type="submission" date="2022-01" db="EMBL/GenBank/DDBJ databases">
        <title>The comple chloroplast genome of t Rhododendron huadingense.</title>
        <authorList>
            <person name="An R."/>
        </authorList>
    </citation>
    <scope>NUCLEOTIDE SEQUENCE</scope>
</reference>
<protein>
    <recommendedName>
        <fullName evidence="5">Small ribosomal subunit protein uS15c</fullName>
    </recommendedName>
</protein>
<dbReference type="GO" id="GO:0005737">
    <property type="term" value="C:cytoplasm"/>
    <property type="evidence" value="ECO:0007669"/>
    <property type="project" value="UniProtKB-ARBA"/>
</dbReference>
<dbReference type="PANTHER" id="PTHR23321:SF26">
    <property type="entry name" value="SMALL RIBOSOMAL SUBUNIT PROTEIN US15M"/>
    <property type="match status" value="1"/>
</dbReference>
<keyword evidence="7" id="KW-0934">Plastid</keyword>
<comment type="subunit">
    <text evidence="2">Part of the 30S ribosomal subunit.</text>
</comment>
<evidence type="ECO:0000313" key="7">
    <source>
        <dbReference type="EMBL" id="UPH77669.1"/>
    </source>
</evidence>
<name>A0A8U0LTX3_9ERIC</name>
<keyword evidence="4 6" id="KW-0687">Ribonucleoprotein</keyword>
<dbReference type="InterPro" id="IPR005290">
    <property type="entry name" value="Ribosomal_uS15_bac-type"/>
</dbReference>
<dbReference type="GO" id="GO:0006412">
    <property type="term" value="P:translation"/>
    <property type="evidence" value="ECO:0007669"/>
    <property type="project" value="InterPro"/>
</dbReference>
<evidence type="ECO:0000256" key="5">
    <source>
        <dbReference type="ARBA" id="ARBA00035250"/>
    </source>
</evidence>
<evidence type="ECO:0000256" key="1">
    <source>
        <dbReference type="ARBA" id="ARBA00008434"/>
    </source>
</evidence>